<keyword evidence="1" id="KW-0472">Membrane</keyword>
<keyword evidence="1" id="KW-1133">Transmembrane helix</keyword>
<feature type="transmembrane region" description="Helical" evidence="1">
    <location>
        <begin position="25"/>
        <end position="47"/>
    </location>
</feature>
<reference evidence="3" key="1">
    <citation type="submission" date="2021-10" db="EMBL/GenBank/DDBJ databases">
        <title>Tropical sea cucumber genome reveals ecological adaptation and Cuvierian tubules defense mechanism.</title>
        <authorList>
            <person name="Chen T."/>
        </authorList>
    </citation>
    <scope>NUCLEOTIDE SEQUENCE</scope>
    <source>
        <strain evidence="3">Nanhai2018</strain>
        <tissue evidence="3">Muscle</tissue>
    </source>
</reference>
<protein>
    <submittedName>
        <fullName evidence="3">NLR family CARD domain-containing protein 4</fullName>
    </submittedName>
</protein>
<feature type="domain" description="NACHT" evidence="2">
    <location>
        <begin position="238"/>
        <end position="390"/>
    </location>
</feature>
<keyword evidence="1" id="KW-0812">Transmembrane</keyword>
<dbReference type="PANTHER" id="PTHR46312">
    <property type="entry name" value="NACHT DOMAIN-CONTAINING PROTEIN"/>
    <property type="match status" value="1"/>
</dbReference>
<dbReference type="InterPro" id="IPR007111">
    <property type="entry name" value="NACHT_NTPase"/>
</dbReference>
<dbReference type="PANTHER" id="PTHR46312:SF2">
    <property type="entry name" value="NUCLEOTIDE-BINDING OLIGOMERIZATION DOMAIN-CONTAINING PROTEIN 2-LIKE"/>
    <property type="match status" value="1"/>
</dbReference>
<comment type="caution">
    <text evidence="3">The sequence shown here is derived from an EMBL/GenBank/DDBJ whole genome shotgun (WGS) entry which is preliminary data.</text>
</comment>
<dbReference type="SUPFAM" id="SSF52540">
    <property type="entry name" value="P-loop containing nucleoside triphosphate hydrolases"/>
    <property type="match status" value="1"/>
</dbReference>
<dbReference type="Proteomes" id="UP001152320">
    <property type="component" value="Chromosome 7"/>
</dbReference>
<accession>A0A9Q1HB46</accession>
<dbReference type="Pfam" id="PF05729">
    <property type="entry name" value="NACHT"/>
    <property type="match status" value="1"/>
</dbReference>
<evidence type="ECO:0000313" key="4">
    <source>
        <dbReference type="Proteomes" id="UP001152320"/>
    </source>
</evidence>
<evidence type="ECO:0000256" key="1">
    <source>
        <dbReference type="SAM" id="Phobius"/>
    </source>
</evidence>
<dbReference type="InterPro" id="IPR027417">
    <property type="entry name" value="P-loop_NTPase"/>
</dbReference>
<dbReference type="EMBL" id="JAIZAY010000007">
    <property type="protein sequence ID" value="KAJ8039599.1"/>
    <property type="molecule type" value="Genomic_DNA"/>
</dbReference>
<name>A0A9Q1HB46_HOLLE</name>
<dbReference type="OrthoDB" id="10034282at2759"/>
<dbReference type="AlphaFoldDB" id="A0A9Q1HB46"/>
<dbReference type="Gene3D" id="3.40.50.300">
    <property type="entry name" value="P-loop containing nucleotide triphosphate hydrolases"/>
    <property type="match status" value="1"/>
</dbReference>
<organism evidence="3 4">
    <name type="scientific">Holothuria leucospilota</name>
    <name type="common">Black long sea cucumber</name>
    <name type="synonym">Mertensiothuria leucospilota</name>
    <dbReference type="NCBI Taxonomy" id="206669"/>
    <lineage>
        <taxon>Eukaryota</taxon>
        <taxon>Metazoa</taxon>
        <taxon>Echinodermata</taxon>
        <taxon>Eleutherozoa</taxon>
        <taxon>Echinozoa</taxon>
        <taxon>Holothuroidea</taxon>
        <taxon>Aspidochirotacea</taxon>
        <taxon>Aspidochirotida</taxon>
        <taxon>Holothuriidae</taxon>
        <taxon>Holothuria</taxon>
    </lineage>
</organism>
<keyword evidence="4" id="KW-1185">Reference proteome</keyword>
<gene>
    <name evidence="3" type="ORF">HOLleu_17372</name>
</gene>
<sequence length="808" mass="90796">MEPQRKEETTSIHGYQQAGIGFGKFMVDLAGFLTVQIVISLATYFGFSTAQKDKLRDAQCPGQLMVDCLTERGIISQTDISPLIKALEFLGLYGVKQEALLSFQLYLSTCHQSSGYSPVGARAYSSQSPELENRYSPVGARGYPSQSPEMQNRKLNQLQRYLRAAYELMYRAIQPIPYIRDKLFCVNDVFVEGGIEIINATDKGDSAVASSSSPPKKQTKPLKSYRDIFNDGMVPSKRVIVEGEPGYGKSTLTLQAAYDWCEQHSPSSALQGVELFILLPLRLLKGIVSVYKAVKLFILPRDCNLLESEIKDIIDSCSSVVIVLDGFDEYPDIDSDINSDFMEIIKGKMFTNFKLILCTRSGCLPSSLDPRTIRVRLTGFDVDARDRYMSNAIVGGSAEKANEIRQNLLKNPIMCDLCQVPLFFVMFAHMANESKDIYKCDSVTSFFKYMLHCFYSHMWKKEEEHGKVSCCTTANTKRLNKVAFNGLAGGNQTLVWDKEQFQMNVGTKCFDELIKIGILIEETFLEINDVPNASLNEYVKERHTVRFYHKLFAEWFAAHYLAELASSLFAFRLNKSLVKVNPSDLQFVLRFACGLKPSATRRIVTYLQGITGGDSYATLCILEKTGGTHDIVDVVKEMCSKRVTFDSHDNQLLQRSRIQLLNIASKNQIPISGVSLVGCFQSVDLKEECLCLSFGLQLPRLDTLKDLAIYGQHDLRDSARNILDFSGASVALGTLTFHSSSGSRSLLPQSFDEKDVLARLHKKNCKVEWYAATVGWVKLNLQTGKWEKTDGLEMADSEYRYVAREFDV</sequence>
<evidence type="ECO:0000313" key="3">
    <source>
        <dbReference type="EMBL" id="KAJ8039599.1"/>
    </source>
</evidence>
<proteinExistence type="predicted"/>
<evidence type="ECO:0000259" key="2">
    <source>
        <dbReference type="Pfam" id="PF05729"/>
    </source>
</evidence>